<dbReference type="InterPro" id="IPR036938">
    <property type="entry name" value="PAP2/HPO_sf"/>
</dbReference>
<feature type="transmembrane region" description="Helical" evidence="1">
    <location>
        <begin position="141"/>
        <end position="165"/>
    </location>
</feature>
<dbReference type="PANTHER" id="PTHR14969:SF13">
    <property type="entry name" value="AT30094P"/>
    <property type="match status" value="1"/>
</dbReference>
<feature type="transmembrane region" description="Helical" evidence="1">
    <location>
        <begin position="103"/>
        <end position="121"/>
    </location>
</feature>
<comment type="caution">
    <text evidence="3">The sequence shown here is derived from an EMBL/GenBank/DDBJ whole genome shotgun (WGS) entry which is preliminary data.</text>
</comment>
<evidence type="ECO:0000313" key="3">
    <source>
        <dbReference type="EMBL" id="MEF3117196.1"/>
    </source>
</evidence>
<keyword evidence="4" id="KW-1185">Reference proteome</keyword>
<name>A0ABU7X0A4_9ACTN</name>
<evidence type="ECO:0000313" key="4">
    <source>
        <dbReference type="Proteomes" id="UP001348265"/>
    </source>
</evidence>
<dbReference type="PANTHER" id="PTHR14969">
    <property type="entry name" value="SPHINGOSINE-1-PHOSPHATE PHOSPHOHYDROLASE"/>
    <property type="match status" value="1"/>
</dbReference>
<reference evidence="3 4" key="1">
    <citation type="submission" date="2023-08" db="EMBL/GenBank/DDBJ databases">
        <authorList>
            <person name="Sharma P."/>
            <person name="Verma V."/>
            <person name="Mohan M.K."/>
            <person name="Dubey A.K."/>
        </authorList>
    </citation>
    <scope>NUCLEOTIDE SEQUENCE [LARGE SCALE GENOMIC DNA]</scope>
    <source>
        <strain evidence="3 4">ADP4</strain>
    </source>
</reference>
<dbReference type="InterPro" id="IPR000326">
    <property type="entry name" value="PAP2/HPO"/>
</dbReference>
<protein>
    <submittedName>
        <fullName evidence="3">Phosphatase PAP2 family protein</fullName>
    </submittedName>
</protein>
<dbReference type="EMBL" id="JAVFKM010000017">
    <property type="protein sequence ID" value="MEF3117196.1"/>
    <property type="molecule type" value="Genomic_DNA"/>
</dbReference>
<dbReference type="RefSeq" id="WP_331788684.1">
    <property type="nucleotide sequence ID" value="NZ_JAVFKM010000017.1"/>
</dbReference>
<keyword evidence="1" id="KW-0472">Membrane</keyword>
<keyword evidence="1" id="KW-0812">Transmembrane</keyword>
<feature type="transmembrane region" description="Helical" evidence="1">
    <location>
        <begin position="202"/>
        <end position="221"/>
    </location>
</feature>
<feature type="transmembrane region" description="Helical" evidence="1">
    <location>
        <begin position="21"/>
        <end position="41"/>
    </location>
</feature>
<organism evidence="3 4">
    <name type="scientific">Streptomyces chrestomyceticus</name>
    <dbReference type="NCBI Taxonomy" id="68185"/>
    <lineage>
        <taxon>Bacteria</taxon>
        <taxon>Bacillati</taxon>
        <taxon>Actinomycetota</taxon>
        <taxon>Actinomycetes</taxon>
        <taxon>Kitasatosporales</taxon>
        <taxon>Streptomycetaceae</taxon>
        <taxon>Streptomyces</taxon>
    </lineage>
</organism>
<dbReference type="Gene3D" id="1.20.144.10">
    <property type="entry name" value="Phosphatidic acid phosphatase type 2/haloperoxidase"/>
    <property type="match status" value="1"/>
</dbReference>
<feature type="transmembrane region" description="Helical" evidence="1">
    <location>
        <begin position="172"/>
        <end position="190"/>
    </location>
</feature>
<evidence type="ECO:0000259" key="2">
    <source>
        <dbReference type="SMART" id="SM00014"/>
    </source>
</evidence>
<dbReference type="SUPFAM" id="SSF48317">
    <property type="entry name" value="Acid phosphatase/Vanadium-dependent haloperoxidase"/>
    <property type="match status" value="1"/>
</dbReference>
<sequence>MPTPVPPTPSRPSPSPSPHHATRLSLLLLLPFIALLALVAVRWSPLLAFDQGIATSLHRTAVTDPGLTSVSKVFSDWVWDPWTLRALLAVAVVVLLRRGRYVLSCWVVLTAAVGTALQQALKALVGRQRPEWPDPVDSAHYAAFPSGHAMTAAVAGGLALWLLLLSGARPRWLWAAAVLVGVSVAGVGLTRVHLGVHWATDVLGGWLLGGALVAAAAAGYAHRYGPRR</sequence>
<gene>
    <name evidence="3" type="ORF">RB636_28890</name>
</gene>
<feature type="domain" description="Phosphatidic acid phosphatase type 2/haloperoxidase" evidence="2">
    <location>
        <begin position="103"/>
        <end position="217"/>
    </location>
</feature>
<dbReference type="SMART" id="SM00014">
    <property type="entry name" value="acidPPc"/>
    <property type="match status" value="1"/>
</dbReference>
<dbReference type="Proteomes" id="UP001348265">
    <property type="component" value="Unassembled WGS sequence"/>
</dbReference>
<keyword evidence="1" id="KW-1133">Transmembrane helix</keyword>
<proteinExistence type="predicted"/>
<evidence type="ECO:0000256" key="1">
    <source>
        <dbReference type="SAM" id="Phobius"/>
    </source>
</evidence>
<dbReference type="Pfam" id="PF01569">
    <property type="entry name" value="PAP2"/>
    <property type="match status" value="1"/>
</dbReference>
<accession>A0ABU7X0A4</accession>